<protein>
    <submittedName>
        <fullName evidence="1">Uncharacterized protein</fullName>
    </submittedName>
</protein>
<keyword evidence="2" id="KW-1185">Reference proteome</keyword>
<dbReference type="EMBL" id="JAAAUQ010000104">
    <property type="protein sequence ID" value="KAF9154668.1"/>
    <property type="molecule type" value="Genomic_DNA"/>
</dbReference>
<reference evidence="1" key="1">
    <citation type="journal article" date="2020" name="Fungal Divers.">
        <title>Resolving the Mortierellaceae phylogeny through synthesis of multi-gene phylogenetics and phylogenomics.</title>
        <authorList>
            <person name="Vandepol N."/>
            <person name="Liber J."/>
            <person name="Desiro A."/>
            <person name="Na H."/>
            <person name="Kennedy M."/>
            <person name="Barry K."/>
            <person name="Grigoriev I.V."/>
            <person name="Miller A.N."/>
            <person name="O'Donnell K."/>
            <person name="Stajich J.E."/>
            <person name="Bonito G."/>
        </authorList>
    </citation>
    <scope>NUCLEOTIDE SEQUENCE</scope>
    <source>
        <strain evidence="1">NRRL 6426</strain>
    </source>
</reference>
<gene>
    <name evidence="1" type="ORF">BG015_000270</name>
</gene>
<evidence type="ECO:0000313" key="1">
    <source>
        <dbReference type="EMBL" id="KAF9154668.1"/>
    </source>
</evidence>
<comment type="caution">
    <text evidence="1">The sequence shown here is derived from an EMBL/GenBank/DDBJ whole genome shotgun (WGS) entry which is preliminary data.</text>
</comment>
<accession>A0A9P5S6U3</accession>
<proteinExistence type="predicted"/>
<dbReference type="AlphaFoldDB" id="A0A9P5S6U3"/>
<name>A0A9P5S6U3_9FUNG</name>
<evidence type="ECO:0000313" key="2">
    <source>
        <dbReference type="Proteomes" id="UP000748756"/>
    </source>
</evidence>
<sequence length="160" mass="18377">MTFKIYDLDNTGAFCRKHSSTSRRIWLAGCSSCDTKAIQIIVAECEALELLNVLWTTSNNYRQLCLVLNDAIELPWACTKIQELTLTIAVSDEPLHDLAEGTIPYYDRLPPTTLSEAEEQQLEPLEAFYCQIGALTELRRLNLRALFFHPSREYEHFVDF</sequence>
<organism evidence="1 2">
    <name type="scientific">Linnemannia schmuckeri</name>
    <dbReference type="NCBI Taxonomy" id="64567"/>
    <lineage>
        <taxon>Eukaryota</taxon>
        <taxon>Fungi</taxon>
        <taxon>Fungi incertae sedis</taxon>
        <taxon>Mucoromycota</taxon>
        <taxon>Mortierellomycotina</taxon>
        <taxon>Mortierellomycetes</taxon>
        <taxon>Mortierellales</taxon>
        <taxon>Mortierellaceae</taxon>
        <taxon>Linnemannia</taxon>
    </lineage>
</organism>
<dbReference type="Proteomes" id="UP000748756">
    <property type="component" value="Unassembled WGS sequence"/>
</dbReference>
<dbReference type="OrthoDB" id="2441979at2759"/>